<accession>A0A8U0SJU0</accession>
<dbReference type="PANTHER" id="PTHR15961:SF3">
    <property type="entry name" value="PROTEIN EURL HOMOLOG"/>
    <property type="match status" value="1"/>
</dbReference>
<keyword evidence="1" id="KW-0175">Coiled coil</keyword>
<dbReference type="Proteomes" id="UP000000715">
    <property type="component" value="Unplaced"/>
</dbReference>
<proteinExistence type="predicted"/>
<name>A0A8U0SJU0_MUSPF</name>
<evidence type="ECO:0000313" key="2">
    <source>
        <dbReference type="Proteomes" id="UP000000715"/>
    </source>
</evidence>
<dbReference type="Pfam" id="PF06937">
    <property type="entry name" value="EURL"/>
    <property type="match status" value="1"/>
</dbReference>
<evidence type="ECO:0000313" key="3">
    <source>
        <dbReference type="RefSeq" id="XP_044944118.1"/>
    </source>
</evidence>
<dbReference type="AlphaFoldDB" id="A0A8U0SJU0"/>
<dbReference type="PANTHER" id="PTHR15961">
    <property type="entry name" value="PROTEIN EURL HOMOLOG"/>
    <property type="match status" value="1"/>
</dbReference>
<dbReference type="InterPro" id="IPR009704">
    <property type="entry name" value="EURL_prot"/>
</dbReference>
<evidence type="ECO:0000256" key="1">
    <source>
        <dbReference type="SAM" id="Coils"/>
    </source>
</evidence>
<gene>
    <name evidence="3" type="primary">CUNH21orf91</name>
</gene>
<dbReference type="CTD" id="103188938"/>
<keyword evidence="2" id="KW-1185">Reference proteome</keyword>
<organism evidence="2 3">
    <name type="scientific">Mustela putorius furo</name>
    <name type="common">European domestic ferret</name>
    <name type="synonym">Mustela furo</name>
    <dbReference type="NCBI Taxonomy" id="9669"/>
    <lineage>
        <taxon>Eukaryota</taxon>
        <taxon>Metazoa</taxon>
        <taxon>Chordata</taxon>
        <taxon>Craniata</taxon>
        <taxon>Vertebrata</taxon>
        <taxon>Euteleostomi</taxon>
        <taxon>Mammalia</taxon>
        <taxon>Eutheria</taxon>
        <taxon>Laurasiatheria</taxon>
        <taxon>Carnivora</taxon>
        <taxon>Caniformia</taxon>
        <taxon>Musteloidea</taxon>
        <taxon>Mustelidae</taxon>
        <taxon>Mustelinae</taxon>
        <taxon>Mustela</taxon>
    </lineage>
</organism>
<protein>
    <submittedName>
        <fullName evidence="3">Protein EURL homolog isoform X1</fullName>
    </submittedName>
</protein>
<dbReference type="RefSeq" id="XP_044944118.1">
    <property type="nucleotide sequence ID" value="XM_045088183.1"/>
</dbReference>
<sequence length="344" mass="37963">MASAGGGGAGRAAAASAAAAGAAAGNNSGGARAPRNCSCGARSPRGTMNAEEQFVNIDLNDDNICSVCKLGTDKETLSFCHVCFELNIEGVPKSNLLHTKSLRGHKDCFEKYHLIANQDCPRSKLSKSTYEEVKTILSKKINWIVQYAQNKDLDSDSECSKNPQHHLLNFRHKPDKKLLPQFDSQVPKYSAKWIDGSTGGLANGSQRILEQRGNTDFELAVLQDSGATLCHNSVLWPHSHNQTQKKEEIISNPEVDVGTQHPRYSREELNSMTLGEVKQLKAKLRQEIQEVFEELTHQVQEKDSLASELHVRHVAIEQLLKNYSKLPCLQVGRTGMKSHLPINN</sequence>
<reference evidence="3" key="1">
    <citation type="submission" date="2025-08" db="UniProtKB">
        <authorList>
            <consortium name="RefSeq"/>
        </authorList>
    </citation>
    <scope>IDENTIFICATION</scope>
    <source>
        <tissue evidence="3">Brain</tissue>
    </source>
</reference>
<dbReference type="OrthoDB" id="10046286at2759"/>
<dbReference type="GeneID" id="101677556"/>
<feature type="coiled-coil region" evidence="1">
    <location>
        <begin position="274"/>
        <end position="301"/>
    </location>
</feature>